<proteinExistence type="predicted"/>
<dbReference type="AlphaFoldDB" id="A0A5P8JVM7"/>
<evidence type="ECO:0000313" key="1">
    <source>
        <dbReference type="EMBL" id="QFQ93096.1"/>
    </source>
</evidence>
<name>A0A5P8JVM7_9LACO</name>
<protein>
    <submittedName>
        <fullName evidence="1">Uncharacterized protein</fullName>
    </submittedName>
</protein>
<accession>A0A5P8JVM7</accession>
<reference evidence="1 2" key="1">
    <citation type="submission" date="2019-10" db="EMBL/GenBank/DDBJ databases">
        <title>Genome sequencing of Lactobacillus manihotivorans.</title>
        <authorList>
            <person name="Kim K."/>
        </authorList>
    </citation>
    <scope>NUCLEOTIDE SEQUENCE [LARGE SCALE GENOMIC DNA]</scope>
    <source>
        <strain evidence="1 2">LM010</strain>
        <plasmid evidence="1 2">unnamed1</plasmid>
    </source>
</reference>
<organism evidence="1 2">
    <name type="scientific">Lacticaseibacillus manihotivorans</name>
    <dbReference type="NCBI Taxonomy" id="88233"/>
    <lineage>
        <taxon>Bacteria</taxon>
        <taxon>Bacillati</taxon>
        <taxon>Bacillota</taxon>
        <taxon>Bacilli</taxon>
        <taxon>Lactobacillales</taxon>
        <taxon>Lactobacillaceae</taxon>
        <taxon>Lacticaseibacillus</taxon>
    </lineage>
</organism>
<keyword evidence="1" id="KW-0614">Plasmid</keyword>
<dbReference type="RefSeq" id="WP_152164932.1">
    <property type="nucleotide sequence ID" value="NZ_CP045069.1"/>
</dbReference>
<geneLocation type="plasmid" evidence="1 2">
    <name>unnamed1</name>
</geneLocation>
<evidence type="ECO:0000313" key="2">
    <source>
        <dbReference type="Proteomes" id="UP000388452"/>
    </source>
</evidence>
<dbReference type="EMBL" id="CP045069">
    <property type="protein sequence ID" value="QFQ93096.1"/>
    <property type="molecule type" value="Genomic_DNA"/>
</dbReference>
<sequence>MGEEKSRIAVTLSEQAINVLDELVRKTQAQAEHTLANQPYTVKVTRSNVIENLLMQQTQHQGGSTF</sequence>
<gene>
    <name evidence="1" type="ORF">LM010_16890</name>
</gene>
<dbReference type="Proteomes" id="UP000388452">
    <property type="component" value="Plasmid unnamed1"/>
</dbReference>